<dbReference type="EMBL" id="CABWIB010000001">
    <property type="protein sequence ID" value="VWL85869.1"/>
    <property type="molecule type" value="Genomic_DNA"/>
</dbReference>
<dbReference type="PANTHER" id="PTHR43077">
    <property type="entry name" value="TRANSPORT PERMEASE YVFS-RELATED"/>
    <property type="match status" value="1"/>
</dbReference>
<dbReference type="GO" id="GO:0016020">
    <property type="term" value="C:membrane"/>
    <property type="evidence" value="ECO:0007669"/>
    <property type="project" value="UniProtKB-SubCell"/>
</dbReference>
<reference evidence="7 8" key="1">
    <citation type="submission" date="2019-10" db="EMBL/GenBank/DDBJ databases">
        <authorList>
            <person name="Blom J."/>
        </authorList>
    </citation>
    <scope>NUCLEOTIDE SEQUENCE [LARGE SCALE GENOMIC DNA]</scope>
    <source>
        <strain evidence="7 8">ES3154-GLU</strain>
    </source>
</reference>
<dbReference type="Pfam" id="PF12698">
    <property type="entry name" value="ABC2_membrane_3"/>
    <property type="match status" value="1"/>
</dbReference>
<evidence type="ECO:0000256" key="2">
    <source>
        <dbReference type="ARBA" id="ARBA00022692"/>
    </source>
</evidence>
<evidence type="ECO:0000313" key="8">
    <source>
        <dbReference type="Proteomes" id="UP000419017"/>
    </source>
</evidence>
<keyword evidence="8" id="KW-1185">Reference proteome</keyword>
<dbReference type="AlphaFoldDB" id="A0A6I8MEF5"/>
<dbReference type="InterPro" id="IPR017501">
    <property type="entry name" value="Phage_infect_YhgE_C"/>
</dbReference>
<name>A0A6I8MEF5_9FUSO</name>
<evidence type="ECO:0000256" key="5">
    <source>
        <dbReference type="SAM" id="Phobius"/>
    </source>
</evidence>
<dbReference type="Gene3D" id="3.40.1710.10">
    <property type="entry name" value="abc type-2 transporter like domain"/>
    <property type="match status" value="1"/>
</dbReference>
<keyword evidence="3 5" id="KW-1133">Transmembrane helix</keyword>
<dbReference type="InterPro" id="IPR051328">
    <property type="entry name" value="T7SS_ABC-Transporter"/>
</dbReference>
<sequence length="546" mass="61502">MKINKKYIKPIVITAVIMIIPFFYVLFFLKAFWDPYSNMKNIPVALVNLDKGEVGKDIVDKIVDSNIMDIKFLDSIEEANKGVKDRKYYASISIPENFTYDLEHLNKTEIVYHSNKKYNFIASQIYEKVAIEIQHSIKEKVGAKVVKKLNEGIEDSANKVSKLNVGLGKINDGSSKIHEGIKTLSGKYEEFDKGVNSLDNGLKTLDTGYDKYRNGVDKAVDGLDKISEGVVSLGDRFPLLKISSNFKKLYNGAKKVKTDNVKNQINEGGIKLKEGIDKLNSGSEKLSSSSALIKNALTQFKDYSKKLDNGIREAHLAVNHSSKEANKKLKELKNLNDFVENSVSLKIVDIDNVDNYGTVFAAYFMSISLWVGSLVIIVVMYYDAKDRFGIFDRNYKNKIKQYGLYLGLVLIQSFILSALVTVNFNFSNLSFPILLASMIISDLAFFSMVYFFIISFDDIGKFLTIILLIIQISASAGTFPIETAPKLFIDIFPFIPMKYSVSLFKEAFAGFDAQFFIPNFATLSELFILFSILIFVVAKLKNKNKV</sequence>
<evidence type="ECO:0000256" key="1">
    <source>
        <dbReference type="ARBA" id="ARBA00004141"/>
    </source>
</evidence>
<feature type="transmembrane region" description="Helical" evidence="5">
    <location>
        <begin position="402"/>
        <end position="424"/>
    </location>
</feature>
<dbReference type="InterPro" id="IPR017500">
    <property type="entry name" value="Phage_infect_YhgE_N"/>
</dbReference>
<dbReference type="PANTHER" id="PTHR43077:SF5">
    <property type="entry name" value="PHAGE INFECTION PROTEIN"/>
    <property type="match status" value="1"/>
</dbReference>
<feature type="transmembrane region" description="Helical" evidence="5">
    <location>
        <begin position="515"/>
        <end position="538"/>
    </location>
</feature>
<comment type="subcellular location">
    <subcellularLocation>
        <location evidence="1">Membrane</location>
        <topology evidence="1">Multi-pass membrane protein</topology>
    </subcellularLocation>
</comment>
<gene>
    <name evidence="7" type="ORF">OMES3154_01154</name>
</gene>
<dbReference type="Proteomes" id="UP000419017">
    <property type="component" value="Unassembled WGS sequence"/>
</dbReference>
<evidence type="ECO:0000256" key="3">
    <source>
        <dbReference type="ARBA" id="ARBA00022989"/>
    </source>
</evidence>
<feature type="transmembrane region" description="Helical" evidence="5">
    <location>
        <begin position="430"/>
        <end position="453"/>
    </location>
</feature>
<proteinExistence type="predicted"/>
<dbReference type="GO" id="GO:0140359">
    <property type="term" value="F:ABC-type transporter activity"/>
    <property type="evidence" value="ECO:0007669"/>
    <property type="project" value="InterPro"/>
</dbReference>
<feature type="domain" description="ABC-2 type transporter transmembrane" evidence="6">
    <location>
        <begin position="16"/>
        <end position="534"/>
    </location>
</feature>
<dbReference type="RefSeq" id="WP_156683831.1">
    <property type="nucleotide sequence ID" value="NZ_CABWIB010000001.1"/>
</dbReference>
<organism evidence="7 8">
    <name type="scientific">Oceanivirga miroungae</name>
    <dbReference type="NCBI Taxonomy" id="1130046"/>
    <lineage>
        <taxon>Bacteria</taxon>
        <taxon>Fusobacteriati</taxon>
        <taxon>Fusobacteriota</taxon>
        <taxon>Fusobacteriia</taxon>
        <taxon>Fusobacteriales</taxon>
        <taxon>Leptotrichiaceae</taxon>
        <taxon>Oceanivirga</taxon>
    </lineage>
</organism>
<feature type="transmembrane region" description="Helical" evidence="5">
    <location>
        <begin position="462"/>
        <end position="481"/>
    </location>
</feature>
<dbReference type="InterPro" id="IPR013525">
    <property type="entry name" value="ABC2_TM"/>
</dbReference>
<protein>
    <recommendedName>
        <fullName evidence="6">ABC-2 type transporter transmembrane domain-containing protein</fullName>
    </recommendedName>
</protein>
<feature type="transmembrane region" description="Helical" evidence="5">
    <location>
        <begin position="12"/>
        <end position="33"/>
    </location>
</feature>
<dbReference type="NCBIfam" id="TIGR03061">
    <property type="entry name" value="pip_yhgE_Nterm"/>
    <property type="match status" value="1"/>
</dbReference>
<feature type="transmembrane region" description="Helical" evidence="5">
    <location>
        <begin position="360"/>
        <end position="382"/>
    </location>
</feature>
<accession>A0A6I8MEF5</accession>
<keyword evidence="4 5" id="KW-0472">Membrane</keyword>
<evidence type="ECO:0000256" key="4">
    <source>
        <dbReference type="ARBA" id="ARBA00023136"/>
    </source>
</evidence>
<evidence type="ECO:0000259" key="6">
    <source>
        <dbReference type="Pfam" id="PF12698"/>
    </source>
</evidence>
<dbReference type="NCBIfam" id="TIGR03062">
    <property type="entry name" value="pip_yhgE_Cterm"/>
    <property type="match status" value="1"/>
</dbReference>
<keyword evidence="2 5" id="KW-0812">Transmembrane</keyword>
<evidence type="ECO:0000313" key="7">
    <source>
        <dbReference type="EMBL" id="VWL85869.1"/>
    </source>
</evidence>